<protein>
    <submittedName>
        <fullName evidence="5">AraC family transcriptional regulator</fullName>
    </submittedName>
</protein>
<comment type="caution">
    <text evidence="5">The sequence shown here is derived from an EMBL/GenBank/DDBJ whole genome shotgun (WGS) entry which is preliminary data.</text>
</comment>
<name>A0A2U2B5T5_9BACT</name>
<dbReference type="RefSeq" id="WP_109265454.1">
    <property type="nucleotide sequence ID" value="NZ_QEWP01000015.1"/>
</dbReference>
<dbReference type="InterPro" id="IPR020449">
    <property type="entry name" value="Tscrpt_reg_AraC-type_HTH"/>
</dbReference>
<keyword evidence="2" id="KW-0238">DNA-binding</keyword>
<reference evidence="5 6" key="1">
    <citation type="submission" date="2018-05" db="EMBL/GenBank/DDBJ databases">
        <title>Marinilabilia rubrum sp. nov., isolated from saltern sediment.</title>
        <authorList>
            <person name="Zhang R."/>
        </authorList>
    </citation>
    <scope>NUCLEOTIDE SEQUENCE [LARGE SCALE GENOMIC DNA]</scope>
    <source>
        <strain evidence="5 6">WTE16</strain>
    </source>
</reference>
<evidence type="ECO:0000313" key="6">
    <source>
        <dbReference type="Proteomes" id="UP000244956"/>
    </source>
</evidence>
<gene>
    <name evidence="5" type="ORF">DDZ16_15815</name>
</gene>
<dbReference type="AlphaFoldDB" id="A0A2U2B5T5"/>
<dbReference type="PANTHER" id="PTHR43280:SF28">
    <property type="entry name" value="HTH-TYPE TRANSCRIPTIONAL ACTIVATOR RHAS"/>
    <property type="match status" value="1"/>
</dbReference>
<evidence type="ECO:0000256" key="2">
    <source>
        <dbReference type="ARBA" id="ARBA00023125"/>
    </source>
</evidence>
<dbReference type="PROSITE" id="PS01124">
    <property type="entry name" value="HTH_ARAC_FAMILY_2"/>
    <property type="match status" value="1"/>
</dbReference>
<evidence type="ECO:0000313" key="5">
    <source>
        <dbReference type="EMBL" id="PWD98393.1"/>
    </source>
</evidence>
<evidence type="ECO:0000259" key="4">
    <source>
        <dbReference type="PROSITE" id="PS01124"/>
    </source>
</evidence>
<dbReference type="Pfam" id="PF12833">
    <property type="entry name" value="HTH_18"/>
    <property type="match status" value="1"/>
</dbReference>
<proteinExistence type="predicted"/>
<keyword evidence="3" id="KW-0804">Transcription</keyword>
<dbReference type="PRINTS" id="PR00032">
    <property type="entry name" value="HTHARAC"/>
</dbReference>
<dbReference type="SMART" id="SM00342">
    <property type="entry name" value="HTH_ARAC"/>
    <property type="match status" value="1"/>
</dbReference>
<feature type="domain" description="HTH araC/xylS-type" evidence="4">
    <location>
        <begin position="201"/>
        <end position="299"/>
    </location>
</feature>
<accession>A0A2U2B5T5</accession>
<dbReference type="PROSITE" id="PS00041">
    <property type="entry name" value="HTH_ARAC_FAMILY_1"/>
    <property type="match status" value="1"/>
</dbReference>
<dbReference type="EMBL" id="QEWP01000015">
    <property type="protein sequence ID" value="PWD98393.1"/>
    <property type="molecule type" value="Genomic_DNA"/>
</dbReference>
<organism evidence="5 6">
    <name type="scientific">Marinilabilia rubra</name>
    <dbReference type="NCBI Taxonomy" id="2162893"/>
    <lineage>
        <taxon>Bacteria</taxon>
        <taxon>Pseudomonadati</taxon>
        <taxon>Bacteroidota</taxon>
        <taxon>Bacteroidia</taxon>
        <taxon>Marinilabiliales</taxon>
        <taxon>Marinilabiliaceae</taxon>
        <taxon>Marinilabilia</taxon>
    </lineage>
</organism>
<dbReference type="InterPro" id="IPR018062">
    <property type="entry name" value="HTH_AraC-typ_CS"/>
</dbReference>
<dbReference type="SUPFAM" id="SSF46689">
    <property type="entry name" value="Homeodomain-like"/>
    <property type="match status" value="2"/>
</dbReference>
<evidence type="ECO:0000256" key="3">
    <source>
        <dbReference type="ARBA" id="ARBA00023163"/>
    </source>
</evidence>
<dbReference type="GO" id="GO:0003700">
    <property type="term" value="F:DNA-binding transcription factor activity"/>
    <property type="evidence" value="ECO:0007669"/>
    <property type="project" value="InterPro"/>
</dbReference>
<dbReference type="GO" id="GO:0043565">
    <property type="term" value="F:sequence-specific DNA binding"/>
    <property type="evidence" value="ECO:0007669"/>
    <property type="project" value="InterPro"/>
</dbReference>
<keyword evidence="1" id="KW-0805">Transcription regulation</keyword>
<dbReference type="OrthoDB" id="1007602at2"/>
<dbReference type="Proteomes" id="UP000244956">
    <property type="component" value="Unassembled WGS sequence"/>
</dbReference>
<dbReference type="InterPro" id="IPR009057">
    <property type="entry name" value="Homeodomain-like_sf"/>
</dbReference>
<sequence>MKDTFFKIPDRGDPSDVLQLFPRFNLRLLCCRYWWLRKWEFKELAYPYWRIYYNKIAGASIFFEGERYELNPDKVIMIAPNTSFSTALSGKIGSGKEYELEGARMSDQISEKDIDAMGNVLHLFIHFNLGMPYDNVSSGVFVFDLTPHLREKINAIIDNLTVDFTRFNFYSALNIQSLIGDLLADVPEARWDLKSNDFRILEVLGYIEKNLHKPLHNEVLARKAGMATNAFTRLFTKETGESPQRYVKKKRIENACALLHHSNYTIDDIAVQTGFADRFHFSRIFKQITGVSPARYRREFEWTPEE</sequence>
<keyword evidence="6" id="KW-1185">Reference proteome</keyword>
<evidence type="ECO:0000256" key="1">
    <source>
        <dbReference type="ARBA" id="ARBA00023015"/>
    </source>
</evidence>
<dbReference type="Gene3D" id="1.10.10.60">
    <property type="entry name" value="Homeodomain-like"/>
    <property type="match status" value="2"/>
</dbReference>
<dbReference type="InterPro" id="IPR018060">
    <property type="entry name" value="HTH_AraC"/>
</dbReference>
<dbReference type="PANTHER" id="PTHR43280">
    <property type="entry name" value="ARAC-FAMILY TRANSCRIPTIONAL REGULATOR"/>
    <property type="match status" value="1"/>
</dbReference>